<organism evidence="1 2">
    <name type="scientific">Pocillopora meandrina</name>
    <dbReference type="NCBI Taxonomy" id="46732"/>
    <lineage>
        <taxon>Eukaryota</taxon>
        <taxon>Metazoa</taxon>
        <taxon>Cnidaria</taxon>
        <taxon>Anthozoa</taxon>
        <taxon>Hexacorallia</taxon>
        <taxon>Scleractinia</taxon>
        <taxon>Astrocoeniina</taxon>
        <taxon>Pocilloporidae</taxon>
        <taxon>Pocillopora</taxon>
    </lineage>
</organism>
<protein>
    <submittedName>
        <fullName evidence="1">Uncharacterized protein</fullName>
    </submittedName>
</protein>
<feature type="non-terminal residue" evidence="1">
    <location>
        <position position="101"/>
    </location>
</feature>
<reference evidence="1 2" key="1">
    <citation type="submission" date="2022-05" db="EMBL/GenBank/DDBJ databases">
        <authorList>
            <consortium name="Genoscope - CEA"/>
            <person name="William W."/>
        </authorList>
    </citation>
    <scope>NUCLEOTIDE SEQUENCE [LARGE SCALE GENOMIC DNA]</scope>
</reference>
<sequence length="101" mass="11280">PSLDEIILGNEQLTMAGIVTNLGIIFDKEILFNDHINQLCRTFILGNLSLGLLATSTSRTKTYEDKAFSVCAPKLWNGLPNHVRNVGTLPLFKNNLKTYLF</sequence>
<dbReference type="AlphaFoldDB" id="A0AAU9WFC7"/>
<evidence type="ECO:0000313" key="1">
    <source>
        <dbReference type="EMBL" id="CAH3110252.1"/>
    </source>
</evidence>
<gene>
    <name evidence="1" type="ORF">PMEA_00004289</name>
</gene>
<name>A0AAU9WFC7_9CNID</name>
<dbReference type="EMBL" id="CALNXJ010000012">
    <property type="protein sequence ID" value="CAH3110252.1"/>
    <property type="molecule type" value="Genomic_DNA"/>
</dbReference>
<comment type="caution">
    <text evidence="1">The sequence shown here is derived from an EMBL/GenBank/DDBJ whole genome shotgun (WGS) entry which is preliminary data.</text>
</comment>
<accession>A0AAU9WFC7</accession>
<feature type="non-terminal residue" evidence="1">
    <location>
        <position position="1"/>
    </location>
</feature>
<evidence type="ECO:0000313" key="2">
    <source>
        <dbReference type="Proteomes" id="UP001159428"/>
    </source>
</evidence>
<dbReference type="Proteomes" id="UP001159428">
    <property type="component" value="Unassembled WGS sequence"/>
</dbReference>
<keyword evidence="2" id="KW-1185">Reference proteome</keyword>
<proteinExistence type="predicted"/>